<dbReference type="Proteomes" id="UP000051999">
    <property type="component" value="Unassembled WGS sequence"/>
</dbReference>
<organism evidence="1 2">
    <name type="scientific">Furfurilactobacillus rossiae DSM 15814</name>
    <dbReference type="NCBI Taxonomy" id="1114972"/>
    <lineage>
        <taxon>Bacteria</taxon>
        <taxon>Bacillati</taxon>
        <taxon>Bacillota</taxon>
        <taxon>Bacilli</taxon>
        <taxon>Lactobacillales</taxon>
        <taxon>Lactobacillaceae</taxon>
        <taxon>Furfurilactobacillus</taxon>
    </lineage>
</organism>
<sequence>MTSGLTTHLIANAGRGQRFLLTNEDGHELGRVKNHGWTNLWNQFFGWAVAMPIHDELTVEGMTLTVESKTHLLSGKYRLEINHQPVALVVTHNFQNGYLINVKNERYQLKAGLGNVSFQIFRSADQTPVVSMRQQIDNPDAFSVTVNESFGLLTGIGLAMIIMREQGK</sequence>
<dbReference type="eggNOG" id="ENOG5030AM7">
    <property type="taxonomic scope" value="Bacteria"/>
</dbReference>
<accession>A0A0R1RJ24</accession>
<evidence type="ECO:0000313" key="2">
    <source>
        <dbReference type="Proteomes" id="UP000051999"/>
    </source>
</evidence>
<gene>
    <name evidence="1" type="ORF">FD35_GL000011</name>
</gene>
<dbReference type="STRING" id="1114972.FD35_GL000011"/>
<dbReference type="AlphaFoldDB" id="A0A0R1RJ24"/>
<evidence type="ECO:0000313" key="1">
    <source>
        <dbReference type="EMBL" id="KRL57008.1"/>
    </source>
</evidence>
<dbReference type="OrthoDB" id="2311054at2"/>
<protein>
    <submittedName>
        <fullName evidence="1">Uncharacterized protein</fullName>
    </submittedName>
</protein>
<reference evidence="1 2" key="1">
    <citation type="journal article" date="2015" name="Genome Announc.">
        <title>Expanding the biotechnology potential of lactobacilli through comparative genomics of 213 strains and associated genera.</title>
        <authorList>
            <person name="Sun Z."/>
            <person name="Harris H.M."/>
            <person name="McCann A."/>
            <person name="Guo C."/>
            <person name="Argimon S."/>
            <person name="Zhang W."/>
            <person name="Yang X."/>
            <person name="Jeffery I.B."/>
            <person name="Cooney J.C."/>
            <person name="Kagawa T.F."/>
            <person name="Liu W."/>
            <person name="Song Y."/>
            <person name="Salvetti E."/>
            <person name="Wrobel A."/>
            <person name="Rasinkangas P."/>
            <person name="Parkhill J."/>
            <person name="Rea M.C."/>
            <person name="O'Sullivan O."/>
            <person name="Ritari J."/>
            <person name="Douillard F.P."/>
            <person name="Paul Ross R."/>
            <person name="Yang R."/>
            <person name="Briner A.E."/>
            <person name="Felis G.E."/>
            <person name="de Vos W.M."/>
            <person name="Barrangou R."/>
            <person name="Klaenhammer T.R."/>
            <person name="Caufield P.W."/>
            <person name="Cui Y."/>
            <person name="Zhang H."/>
            <person name="O'Toole P.W."/>
        </authorList>
    </citation>
    <scope>NUCLEOTIDE SEQUENCE [LARGE SCALE GENOMIC DNA]</scope>
    <source>
        <strain evidence="1 2">DSM 15814</strain>
    </source>
</reference>
<dbReference type="RefSeq" id="WP_017262095.1">
    <property type="nucleotide sequence ID" value="NZ_AUAW01000001.1"/>
</dbReference>
<proteinExistence type="predicted"/>
<keyword evidence="2" id="KW-1185">Reference proteome</keyword>
<name>A0A0R1RJ24_9LACO</name>
<comment type="caution">
    <text evidence="1">The sequence shown here is derived from an EMBL/GenBank/DDBJ whole genome shotgun (WGS) entry which is preliminary data.</text>
</comment>
<dbReference type="EMBL" id="AZFF01000001">
    <property type="protein sequence ID" value="KRL57008.1"/>
    <property type="molecule type" value="Genomic_DNA"/>
</dbReference>
<dbReference type="PATRIC" id="fig|1114972.6.peg.11"/>